<comment type="caution">
    <text evidence="1">The sequence shown here is derived from an EMBL/GenBank/DDBJ whole genome shotgun (WGS) entry which is preliminary data.</text>
</comment>
<organism evidence="1 2">
    <name type="scientific">Candidatus Komeilibacteria bacterium RIFCSPHIGHO2_01_FULL_52_14</name>
    <dbReference type="NCBI Taxonomy" id="1798549"/>
    <lineage>
        <taxon>Bacteria</taxon>
        <taxon>Candidatus Komeiliibacteriota</taxon>
    </lineage>
</organism>
<protein>
    <submittedName>
        <fullName evidence="1">Uncharacterized protein</fullName>
    </submittedName>
</protein>
<dbReference type="AlphaFoldDB" id="A0A1G2BIV5"/>
<proteinExistence type="predicted"/>
<dbReference type="EMBL" id="MHKK01000042">
    <property type="protein sequence ID" value="OGY89101.1"/>
    <property type="molecule type" value="Genomic_DNA"/>
</dbReference>
<accession>A0A1G2BIV5</accession>
<evidence type="ECO:0000313" key="1">
    <source>
        <dbReference type="EMBL" id="OGY89101.1"/>
    </source>
</evidence>
<dbReference type="Proteomes" id="UP000177817">
    <property type="component" value="Unassembled WGS sequence"/>
</dbReference>
<gene>
    <name evidence="1" type="ORF">A2677_00995</name>
</gene>
<reference evidence="1 2" key="1">
    <citation type="journal article" date="2016" name="Nat. Commun.">
        <title>Thousands of microbial genomes shed light on interconnected biogeochemical processes in an aquifer system.</title>
        <authorList>
            <person name="Anantharaman K."/>
            <person name="Brown C.T."/>
            <person name="Hug L.A."/>
            <person name="Sharon I."/>
            <person name="Castelle C.J."/>
            <person name="Probst A.J."/>
            <person name="Thomas B.C."/>
            <person name="Singh A."/>
            <person name="Wilkins M.J."/>
            <person name="Karaoz U."/>
            <person name="Brodie E.L."/>
            <person name="Williams K.H."/>
            <person name="Hubbard S.S."/>
            <person name="Banfield J.F."/>
        </authorList>
    </citation>
    <scope>NUCLEOTIDE SEQUENCE [LARGE SCALE GENOMIC DNA]</scope>
</reference>
<name>A0A1G2BIV5_9BACT</name>
<sequence>MKKSLFIAFCVLIVVIGSVILWQEQAIAPTVTDNKQAADYKNISYTIDNKTVTLVNGIAETNATPGSDLKTITNYFGNEVRADFNADGREDVAFLLTQDTGGSGTFVYIAAALGTQNGYTDTNTVLLGDRVAPQTTEFRDGEIIVNYADRKPGEPMATPPSVGVSKYFKVSGDTLTEILK</sequence>
<evidence type="ECO:0000313" key="2">
    <source>
        <dbReference type="Proteomes" id="UP000177817"/>
    </source>
</evidence>